<dbReference type="GO" id="GO:0030288">
    <property type="term" value="C:outer membrane-bounded periplasmic space"/>
    <property type="evidence" value="ECO:0007669"/>
    <property type="project" value="UniProtKB-ARBA"/>
</dbReference>
<dbReference type="SUPFAM" id="SSF53850">
    <property type="entry name" value="Periplasmic binding protein-like II"/>
    <property type="match status" value="1"/>
</dbReference>
<dbReference type="Gene3D" id="3.10.105.10">
    <property type="entry name" value="Dipeptide-binding Protein, Domain 3"/>
    <property type="match status" value="1"/>
</dbReference>
<gene>
    <name evidence="5" type="ORF">SAMN02927923_02460</name>
</gene>
<dbReference type="InterPro" id="IPR039424">
    <property type="entry name" value="SBP_5"/>
</dbReference>
<protein>
    <submittedName>
        <fullName evidence="5">Peptide/nickel transport system substrate-binding protein</fullName>
    </submittedName>
</protein>
<dbReference type="Gene3D" id="3.40.190.10">
    <property type="entry name" value="Periplasmic binding protein-like II"/>
    <property type="match status" value="1"/>
</dbReference>
<evidence type="ECO:0000313" key="6">
    <source>
        <dbReference type="Proteomes" id="UP000199569"/>
    </source>
</evidence>
<evidence type="ECO:0000313" key="5">
    <source>
        <dbReference type="EMBL" id="SCY82363.1"/>
    </source>
</evidence>
<evidence type="ECO:0000256" key="3">
    <source>
        <dbReference type="SAM" id="SignalP"/>
    </source>
</evidence>
<sequence length="529" mass="58793">MLKKLIATTALALVMGGVAEAQTPRSGGTIRFTAPYGSSFANLDIHTSNRAQDEIWAKAIHRTLYNWDSTNNKPALELATSVTVSGDGLVYTYKLRNDAIFHHGRAMTADDVIWTFTRLMDGTKAYPGARYIRIIKGAVEVEKGQAKEISGLKKIDDHTLEITLTEKVDPGFYFYPSMLSIYPADEATKESFNARPVGLGPYKFAEYVPGSRLTAERWEKFYKPGKPYADKVVVSIIGEAAARDVAFRNKEIDASILGPTQYVAYKADPNLSKGILEVAEVYTRVMGLNPSFKPFSDKRVRQAINHAIDADLIIKRLNKEKAYRATSWLPLSSPAYDSALKPYAYDPEKAKKLLAEAGYPDGFEFEWTATSNESWGIPIVEAVIPMLEKVGIKVKIKPVEGTVLSEVARKGEYQAFIWSLSTGPDPLAALKCFHSATPQSACNYTLFKNPEFDKLLDEAGAAADPEKQIANLKKANAILYEEAPMWFFNYNKAVMAYQPWLKGLQPNATELAIQNYEEMWVDESSPAAK</sequence>
<feature type="domain" description="Solute-binding protein family 5" evidence="4">
    <location>
        <begin position="74"/>
        <end position="435"/>
    </location>
</feature>
<keyword evidence="3" id="KW-0732">Signal</keyword>
<feature type="chain" id="PRO_5011734959" evidence="3">
    <location>
        <begin position="22"/>
        <end position="529"/>
    </location>
</feature>
<proteinExistence type="inferred from homology"/>
<dbReference type="STRING" id="549386.SAMN02927923_02460"/>
<dbReference type="GO" id="GO:0015833">
    <property type="term" value="P:peptide transport"/>
    <property type="evidence" value="ECO:0007669"/>
    <property type="project" value="TreeGrafter"/>
</dbReference>
<dbReference type="Gene3D" id="3.90.76.10">
    <property type="entry name" value="Dipeptide-binding Protein, Domain 1"/>
    <property type="match status" value="1"/>
</dbReference>
<evidence type="ECO:0000259" key="4">
    <source>
        <dbReference type="Pfam" id="PF00496"/>
    </source>
</evidence>
<accession>A0A1G5J1X1</accession>
<feature type="signal peptide" evidence="3">
    <location>
        <begin position="1"/>
        <end position="21"/>
    </location>
</feature>
<dbReference type="InterPro" id="IPR000914">
    <property type="entry name" value="SBP_5_dom"/>
</dbReference>
<name>A0A1G5J1X1_9HYPH</name>
<dbReference type="CDD" id="cd00995">
    <property type="entry name" value="PBP2_NikA_DppA_OppA_like"/>
    <property type="match status" value="1"/>
</dbReference>
<evidence type="ECO:0000256" key="2">
    <source>
        <dbReference type="ARBA" id="ARBA00005695"/>
    </source>
</evidence>
<dbReference type="PANTHER" id="PTHR30290:SF83">
    <property type="entry name" value="ABC TRANSPORTER SUBSTRATE-BINDING PROTEIN"/>
    <property type="match status" value="1"/>
</dbReference>
<reference evidence="5 6" key="1">
    <citation type="submission" date="2016-10" db="EMBL/GenBank/DDBJ databases">
        <authorList>
            <person name="de Groot N.N."/>
        </authorList>
    </citation>
    <scope>NUCLEOTIDE SEQUENCE [LARGE SCALE GENOMIC DNA]</scope>
    <source>
        <strain evidence="5 6">CGMCC 1.7666</strain>
    </source>
</reference>
<dbReference type="Pfam" id="PF00496">
    <property type="entry name" value="SBP_bac_5"/>
    <property type="match status" value="1"/>
</dbReference>
<organism evidence="5 6">
    <name type="scientific">Microvirga guangxiensis</name>
    <dbReference type="NCBI Taxonomy" id="549386"/>
    <lineage>
        <taxon>Bacteria</taxon>
        <taxon>Pseudomonadati</taxon>
        <taxon>Pseudomonadota</taxon>
        <taxon>Alphaproteobacteria</taxon>
        <taxon>Hyphomicrobiales</taxon>
        <taxon>Methylobacteriaceae</taxon>
        <taxon>Microvirga</taxon>
    </lineage>
</organism>
<evidence type="ECO:0000256" key="1">
    <source>
        <dbReference type="ARBA" id="ARBA00004418"/>
    </source>
</evidence>
<dbReference type="InterPro" id="IPR030678">
    <property type="entry name" value="Peptide/Ni-bd"/>
</dbReference>
<dbReference type="PIRSF" id="PIRSF002741">
    <property type="entry name" value="MppA"/>
    <property type="match status" value="1"/>
</dbReference>
<keyword evidence="6" id="KW-1185">Reference proteome</keyword>
<comment type="similarity">
    <text evidence="2">Belongs to the bacterial solute-binding protein 5 family.</text>
</comment>
<dbReference type="GO" id="GO:0043190">
    <property type="term" value="C:ATP-binding cassette (ABC) transporter complex"/>
    <property type="evidence" value="ECO:0007669"/>
    <property type="project" value="InterPro"/>
</dbReference>
<dbReference type="EMBL" id="FMVJ01000006">
    <property type="protein sequence ID" value="SCY82363.1"/>
    <property type="molecule type" value="Genomic_DNA"/>
</dbReference>
<dbReference type="GO" id="GO:1904680">
    <property type="term" value="F:peptide transmembrane transporter activity"/>
    <property type="evidence" value="ECO:0007669"/>
    <property type="project" value="TreeGrafter"/>
</dbReference>
<dbReference type="AlphaFoldDB" id="A0A1G5J1X1"/>
<dbReference type="PANTHER" id="PTHR30290">
    <property type="entry name" value="PERIPLASMIC BINDING COMPONENT OF ABC TRANSPORTER"/>
    <property type="match status" value="1"/>
</dbReference>
<comment type="subcellular location">
    <subcellularLocation>
        <location evidence="1">Periplasm</location>
    </subcellularLocation>
</comment>
<dbReference type="Proteomes" id="UP000199569">
    <property type="component" value="Unassembled WGS sequence"/>
</dbReference>